<name>A0ABM9PLH2_9FLAO</name>
<accession>A0ABM9PLH2</accession>
<sequence>MKKKKEAIRNQILKKVKYYRNSRGIVFLDNPNKQLKEDIVIENNELEVLLIKLKRSRRILVTTKHIYFIDKKEITKILGKNIERFDYMELINGEKIIEGKSKIRKIILRFKMNFRIGNYRIIQRDGSFTEVTIWKTQFADCLGDCIKALKFVGNKYEAI</sequence>
<dbReference type="EMBL" id="CAXJRC010000015">
    <property type="protein sequence ID" value="CAL2106512.1"/>
    <property type="molecule type" value="Genomic_DNA"/>
</dbReference>
<evidence type="ECO:0000313" key="2">
    <source>
        <dbReference type="Proteomes" id="UP001497602"/>
    </source>
</evidence>
<dbReference type="Proteomes" id="UP001497602">
    <property type="component" value="Unassembled WGS sequence"/>
</dbReference>
<keyword evidence="2" id="KW-1185">Reference proteome</keyword>
<reference evidence="1 2" key="1">
    <citation type="submission" date="2024-05" db="EMBL/GenBank/DDBJ databases">
        <authorList>
            <person name="Duchaud E."/>
        </authorList>
    </citation>
    <scope>NUCLEOTIDE SEQUENCE [LARGE SCALE GENOMIC DNA]</scope>
    <source>
        <strain evidence="1">Ena-SAMPLE-TAB-13-05-2024-13:56:06:370-140305</strain>
    </source>
</reference>
<dbReference type="RefSeq" id="WP_348738266.1">
    <property type="nucleotide sequence ID" value="NZ_CAXJRC010000015.1"/>
</dbReference>
<evidence type="ECO:0000313" key="1">
    <source>
        <dbReference type="EMBL" id="CAL2106512.1"/>
    </source>
</evidence>
<protein>
    <submittedName>
        <fullName evidence="1">Uncharacterized protein</fullName>
    </submittedName>
</protein>
<gene>
    <name evidence="1" type="ORF">T190115A13A_230041</name>
</gene>
<proteinExistence type="predicted"/>
<comment type="caution">
    <text evidence="1">The sequence shown here is derived from an EMBL/GenBank/DDBJ whole genome shotgun (WGS) entry which is preliminary data.</text>
</comment>
<organism evidence="1 2">
    <name type="scientific">Tenacibaculum vairaonense</name>
    <dbReference type="NCBI Taxonomy" id="3137860"/>
    <lineage>
        <taxon>Bacteria</taxon>
        <taxon>Pseudomonadati</taxon>
        <taxon>Bacteroidota</taxon>
        <taxon>Flavobacteriia</taxon>
        <taxon>Flavobacteriales</taxon>
        <taxon>Flavobacteriaceae</taxon>
        <taxon>Tenacibaculum</taxon>
    </lineage>
</organism>